<evidence type="ECO:0000256" key="2">
    <source>
        <dbReference type="ARBA" id="ARBA00022448"/>
    </source>
</evidence>
<name>A0A1G4M7B1_LACFM</name>
<evidence type="ECO:0000313" key="7">
    <source>
        <dbReference type="EMBL" id="SCV99693.1"/>
    </source>
</evidence>
<keyword evidence="5 6" id="KW-0472">Membrane</keyword>
<keyword evidence="3 6" id="KW-0812">Transmembrane</keyword>
<feature type="transmembrane region" description="Helical" evidence="6">
    <location>
        <begin position="314"/>
        <end position="339"/>
    </location>
</feature>
<evidence type="ECO:0000313" key="8">
    <source>
        <dbReference type="Proteomes" id="UP000190831"/>
    </source>
</evidence>
<feature type="transmembrane region" description="Helical" evidence="6">
    <location>
        <begin position="455"/>
        <end position="478"/>
    </location>
</feature>
<keyword evidence="4 6" id="KW-1133">Transmembrane helix</keyword>
<feature type="transmembrane region" description="Helical" evidence="6">
    <location>
        <begin position="369"/>
        <end position="389"/>
    </location>
</feature>
<gene>
    <name evidence="7" type="ORF">LAFE_0B00430G</name>
</gene>
<feature type="transmembrane region" description="Helical" evidence="6">
    <location>
        <begin position="507"/>
        <end position="528"/>
    </location>
</feature>
<feature type="transmembrane region" description="Helical" evidence="6">
    <location>
        <begin position="31"/>
        <end position="54"/>
    </location>
</feature>
<evidence type="ECO:0000256" key="1">
    <source>
        <dbReference type="ARBA" id="ARBA00004141"/>
    </source>
</evidence>
<dbReference type="Pfam" id="PF13520">
    <property type="entry name" value="AA_permease_2"/>
    <property type="match status" value="1"/>
</dbReference>
<protein>
    <submittedName>
        <fullName evidence="7">LAFE_0B00430g1_1</fullName>
    </submittedName>
</protein>
<dbReference type="OrthoDB" id="2417308at2759"/>
<feature type="transmembrane region" description="Helical" evidence="6">
    <location>
        <begin position="60"/>
        <end position="80"/>
    </location>
</feature>
<feature type="transmembrane region" description="Helical" evidence="6">
    <location>
        <begin position="199"/>
        <end position="219"/>
    </location>
</feature>
<feature type="transmembrane region" description="Helical" evidence="6">
    <location>
        <begin position="159"/>
        <end position="187"/>
    </location>
</feature>
<dbReference type="PANTHER" id="PTHR45649:SF16">
    <property type="entry name" value="7-KETO 8-AMINOPELARGONIC ACID TRANSPORTER"/>
    <property type="match status" value="1"/>
</dbReference>
<dbReference type="PANTHER" id="PTHR45649">
    <property type="entry name" value="AMINO-ACID PERMEASE BAT1"/>
    <property type="match status" value="1"/>
</dbReference>
<dbReference type="GO" id="GO:0022857">
    <property type="term" value="F:transmembrane transporter activity"/>
    <property type="evidence" value="ECO:0007669"/>
    <property type="project" value="InterPro"/>
</dbReference>
<evidence type="ECO:0000256" key="3">
    <source>
        <dbReference type="ARBA" id="ARBA00022692"/>
    </source>
</evidence>
<keyword evidence="2" id="KW-0813">Transport</keyword>
<dbReference type="Proteomes" id="UP000190831">
    <property type="component" value="Chromosome B"/>
</dbReference>
<feature type="transmembrane region" description="Helical" evidence="6">
    <location>
        <begin position="231"/>
        <end position="254"/>
    </location>
</feature>
<dbReference type="EMBL" id="LT598489">
    <property type="protein sequence ID" value="SCV99693.1"/>
    <property type="molecule type" value="Genomic_DNA"/>
</dbReference>
<dbReference type="AlphaFoldDB" id="A0A1G4M7B1"/>
<proteinExistence type="predicted"/>
<feature type="transmembrane region" description="Helical" evidence="6">
    <location>
        <begin position="540"/>
        <end position="558"/>
    </location>
</feature>
<feature type="transmembrane region" description="Helical" evidence="6">
    <location>
        <begin position="274"/>
        <end position="293"/>
    </location>
</feature>
<evidence type="ECO:0000256" key="4">
    <source>
        <dbReference type="ARBA" id="ARBA00022989"/>
    </source>
</evidence>
<sequence>MSLKSVDIQKTLSLSSNDEQKLSKNFTWTSLLGIAFSLTNSWLGVTSALVVGLYSGGPLLIIYGLIIGMFFTFMCGWSLAEFSSILPSSSGTSFWVLKMLEKRDVELDGEYIGGDCILTSNVRTTEPYDDDDDDDEERRLETFCATKEVRLNSSFQKSIALIVGLINYFGSIFTTASVFSSLALSILGVHSLLHTQYQLAHWHVFLIYEILNALFVVVNSWSSILPFISQFGLYMSVLTYFFSFVVTIVCRSNYSSIEWPKTSEIFVDFKNTTGWSSAPMAFIVGLINPLWAFAGIDSATHMVDDLGYKASRKLVPLAILTTITIGFLTSFTYAIGMFFCITDVEKVTNSILPILEIYYQATGNRNLSVLLQCCCILTGLTCASASVTWQSRILWSVGRDFSQLVNGRRMAQRILLFFGTVNLSTKSPLNAHLFSQFCVAIIGCIFMGSSTAFNAIITACITLLLLSYAIPCVILLCVGKRSFYRRIKTEMASRNISDASFPVQSKIGYVPTILTVAWAVFCLIFLSFPYTLPVTAQNMNYVSVVYAAVFMIIGAILCV</sequence>
<evidence type="ECO:0000256" key="6">
    <source>
        <dbReference type="SAM" id="Phobius"/>
    </source>
</evidence>
<dbReference type="PIRSF" id="PIRSF006060">
    <property type="entry name" value="AA_transporter"/>
    <property type="match status" value="1"/>
</dbReference>
<dbReference type="InterPro" id="IPR002293">
    <property type="entry name" value="AA/rel_permease1"/>
</dbReference>
<dbReference type="OMA" id="MITCLAC"/>
<accession>A0A1G4M7B1</accession>
<dbReference type="GO" id="GO:0016020">
    <property type="term" value="C:membrane"/>
    <property type="evidence" value="ECO:0007669"/>
    <property type="project" value="UniProtKB-SubCell"/>
</dbReference>
<dbReference type="Gene3D" id="1.20.1740.10">
    <property type="entry name" value="Amino acid/polyamine transporter I"/>
    <property type="match status" value="1"/>
</dbReference>
<organism evidence="7 8">
    <name type="scientific">Lachancea fermentati</name>
    <name type="common">Zygosaccharomyces fermentati</name>
    <dbReference type="NCBI Taxonomy" id="4955"/>
    <lineage>
        <taxon>Eukaryota</taxon>
        <taxon>Fungi</taxon>
        <taxon>Dikarya</taxon>
        <taxon>Ascomycota</taxon>
        <taxon>Saccharomycotina</taxon>
        <taxon>Saccharomycetes</taxon>
        <taxon>Saccharomycetales</taxon>
        <taxon>Saccharomycetaceae</taxon>
        <taxon>Lachancea</taxon>
    </lineage>
</organism>
<comment type="subcellular location">
    <subcellularLocation>
        <location evidence="1">Membrane</location>
        <topology evidence="1">Multi-pass membrane protein</topology>
    </subcellularLocation>
</comment>
<keyword evidence="8" id="KW-1185">Reference proteome</keyword>
<evidence type="ECO:0000256" key="5">
    <source>
        <dbReference type="ARBA" id="ARBA00023136"/>
    </source>
</evidence>
<reference evidence="8" key="1">
    <citation type="submission" date="2016-03" db="EMBL/GenBank/DDBJ databases">
        <authorList>
            <person name="Devillers H."/>
        </authorList>
    </citation>
    <scope>NUCLEOTIDE SEQUENCE [LARGE SCALE GENOMIC DNA]</scope>
</reference>